<dbReference type="AlphaFoldDB" id="A0A210Q388"/>
<dbReference type="EMBL" id="NEDP02005141">
    <property type="protein sequence ID" value="OWF43204.1"/>
    <property type="molecule type" value="Genomic_DNA"/>
</dbReference>
<evidence type="ECO:0000256" key="2">
    <source>
        <dbReference type="SAM" id="Phobius"/>
    </source>
</evidence>
<feature type="transmembrane region" description="Helical" evidence="2">
    <location>
        <begin position="232"/>
        <end position="251"/>
    </location>
</feature>
<feature type="transmembrane region" description="Helical" evidence="2">
    <location>
        <begin position="263"/>
        <end position="283"/>
    </location>
</feature>
<dbReference type="Pfam" id="PF07690">
    <property type="entry name" value="MFS_1"/>
    <property type="match status" value="1"/>
</dbReference>
<comment type="caution">
    <text evidence="4">The sequence shown here is derived from an EMBL/GenBank/DDBJ whole genome shotgun (WGS) entry which is preliminary data.</text>
</comment>
<dbReference type="InterPro" id="IPR036259">
    <property type="entry name" value="MFS_trans_sf"/>
</dbReference>
<feature type="transmembrane region" description="Helical" evidence="2">
    <location>
        <begin position="174"/>
        <end position="194"/>
    </location>
</feature>
<feature type="transmembrane region" description="Helical" evidence="2">
    <location>
        <begin position="200"/>
        <end position="225"/>
    </location>
</feature>
<dbReference type="Gene3D" id="1.20.1250.20">
    <property type="entry name" value="MFS general substrate transporter like domains"/>
    <property type="match status" value="1"/>
</dbReference>
<dbReference type="PANTHER" id="PTHR11360:SF284">
    <property type="entry name" value="EG:103B4.3 PROTEIN-RELATED"/>
    <property type="match status" value="1"/>
</dbReference>
<feature type="transmembrane region" description="Helical" evidence="2">
    <location>
        <begin position="387"/>
        <end position="407"/>
    </location>
</feature>
<comment type="subcellular location">
    <subcellularLocation>
        <location evidence="1">Membrane</location>
        <topology evidence="1">Multi-pass membrane protein</topology>
    </subcellularLocation>
</comment>
<feature type="transmembrane region" description="Helical" evidence="2">
    <location>
        <begin position="322"/>
        <end position="343"/>
    </location>
</feature>
<keyword evidence="2" id="KW-0812">Transmembrane</keyword>
<dbReference type="InterPro" id="IPR020846">
    <property type="entry name" value="MFS_dom"/>
</dbReference>
<reference evidence="4 5" key="1">
    <citation type="journal article" date="2017" name="Nat. Ecol. Evol.">
        <title>Scallop genome provides insights into evolution of bilaterian karyotype and development.</title>
        <authorList>
            <person name="Wang S."/>
            <person name="Zhang J."/>
            <person name="Jiao W."/>
            <person name="Li J."/>
            <person name="Xun X."/>
            <person name="Sun Y."/>
            <person name="Guo X."/>
            <person name="Huan P."/>
            <person name="Dong B."/>
            <person name="Zhang L."/>
            <person name="Hu X."/>
            <person name="Sun X."/>
            <person name="Wang J."/>
            <person name="Zhao C."/>
            <person name="Wang Y."/>
            <person name="Wang D."/>
            <person name="Huang X."/>
            <person name="Wang R."/>
            <person name="Lv J."/>
            <person name="Li Y."/>
            <person name="Zhang Z."/>
            <person name="Liu B."/>
            <person name="Lu W."/>
            <person name="Hui Y."/>
            <person name="Liang J."/>
            <person name="Zhou Z."/>
            <person name="Hou R."/>
            <person name="Li X."/>
            <person name="Liu Y."/>
            <person name="Li H."/>
            <person name="Ning X."/>
            <person name="Lin Y."/>
            <person name="Zhao L."/>
            <person name="Xing Q."/>
            <person name="Dou J."/>
            <person name="Li Y."/>
            <person name="Mao J."/>
            <person name="Guo H."/>
            <person name="Dou H."/>
            <person name="Li T."/>
            <person name="Mu C."/>
            <person name="Jiang W."/>
            <person name="Fu Q."/>
            <person name="Fu X."/>
            <person name="Miao Y."/>
            <person name="Liu J."/>
            <person name="Yu Q."/>
            <person name="Li R."/>
            <person name="Liao H."/>
            <person name="Li X."/>
            <person name="Kong Y."/>
            <person name="Jiang Z."/>
            <person name="Chourrout D."/>
            <person name="Li R."/>
            <person name="Bao Z."/>
        </authorList>
    </citation>
    <scope>NUCLEOTIDE SEQUENCE [LARGE SCALE GENOMIC DNA]</scope>
    <source>
        <strain evidence="4 5">PY_sf001</strain>
    </source>
</reference>
<evidence type="ECO:0000313" key="5">
    <source>
        <dbReference type="Proteomes" id="UP000242188"/>
    </source>
</evidence>
<sequence length="549" mass="60027">MDKDCVGNAPSLLDDIIQMRLNSSRVRINLIFHTCLIRRLINDKEITRFPRCQTVLDGHKSEYRSESEEFRRVQSIHCNRTCRTSPDQTAVLMAGWREDGRCIPERHVVLVSAFLTMFFGSSLMSATGIIHIALLDLFQESIPVTTWTGALFNACFCLGAPLAGVVINTVSCRACIICGAVLNLIGFGVSSLASNIYVLYITYGIIAGTGQAFVYTGSFVVVGFYFGKQRSLATGVVVAGFAVGMVVFPSLTQILVDGYGLKGTFLILSAVGFQTCVFGTIIAPGRTERALYSEAQRRREISKPSLCKRLFDDARILGKMSFLIFCVSIFLWCKSLSIVTLYVTDFYHSTGSSMVEAAFLTSLIGIGSIISRVLVGIAAVDGGVDRQLLYFGSYGVIGVLTLTSPFYCTSYWSKACFSSLFGLYTGGSWTLLGPITVELVGIQNLASGFSIEMAAAGLGFLSGPIICGYMMNGMDKFSYVFGYAGMMHFLSFFSGLLMALFTQQDSKARVCQDQKPTLTSEKVEDIVVLYDTNAEKKAFLTESTDHRSQ</sequence>
<evidence type="ECO:0000313" key="4">
    <source>
        <dbReference type="EMBL" id="OWF43204.1"/>
    </source>
</evidence>
<dbReference type="OrthoDB" id="5980721at2759"/>
<gene>
    <name evidence="4" type="ORF">KP79_PYT20261</name>
</gene>
<feature type="transmembrane region" description="Helical" evidence="2">
    <location>
        <begin position="355"/>
        <end position="375"/>
    </location>
</feature>
<dbReference type="PANTHER" id="PTHR11360">
    <property type="entry name" value="MONOCARBOXYLATE TRANSPORTER"/>
    <property type="match status" value="1"/>
</dbReference>
<accession>A0A210Q388</accession>
<feature type="transmembrane region" description="Helical" evidence="2">
    <location>
        <begin position="453"/>
        <end position="471"/>
    </location>
</feature>
<feature type="transmembrane region" description="Helical" evidence="2">
    <location>
        <begin position="146"/>
        <end position="167"/>
    </location>
</feature>
<keyword evidence="5" id="KW-1185">Reference proteome</keyword>
<protein>
    <submittedName>
        <fullName evidence="4">Monocarboxylate transporter 12</fullName>
    </submittedName>
</protein>
<evidence type="ECO:0000256" key="1">
    <source>
        <dbReference type="ARBA" id="ARBA00004141"/>
    </source>
</evidence>
<evidence type="ECO:0000259" key="3">
    <source>
        <dbReference type="PROSITE" id="PS50850"/>
    </source>
</evidence>
<feature type="domain" description="Major facilitator superfamily (MFS) profile" evidence="3">
    <location>
        <begin position="108"/>
        <end position="507"/>
    </location>
</feature>
<keyword evidence="2" id="KW-1133">Transmembrane helix</keyword>
<dbReference type="Proteomes" id="UP000242188">
    <property type="component" value="Unassembled WGS sequence"/>
</dbReference>
<dbReference type="InterPro" id="IPR011701">
    <property type="entry name" value="MFS"/>
</dbReference>
<name>A0A210Q388_MIZYE</name>
<keyword evidence="2" id="KW-0472">Membrane</keyword>
<feature type="transmembrane region" description="Helical" evidence="2">
    <location>
        <begin position="419"/>
        <end position="441"/>
    </location>
</feature>
<feature type="transmembrane region" description="Helical" evidence="2">
    <location>
        <begin position="108"/>
        <end position="134"/>
    </location>
</feature>
<feature type="transmembrane region" description="Helical" evidence="2">
    <location>
        <begin position="477"/>
        <end position="501"/>
    </location>
</feature>
<proteinExistence type="predicted"/>
<dbReference type="PROSITE" id="PS50850">
    <property type="entry name" value="MFS"/>
    <property type="match status" value="1"/>
</dbReference>
<organism evidence="4 5">
    <name type="scientific">Mizuhopecten yessoensis</name>
    <name type="common">Japanese scallop</name>
    <name type="synonym">Patinopecten yessoensis</name>
    <dbReference type="NCBI Taxonomy" id="6573"/>
    <lineage>
        <taxon>Eukaryota</taxon>
        <taxon>Metazoa</taxon>
        <taxon>Spiralia</taxon>
        <taxon>Lophotrochozoa</taxon>
        <taxon>Mollusca</taxon>
        <taxon>Bivalvia</taxon>
        <taxon>Autobranchia</taxon>
        <taxon>Pteriomorphia</taxon>
        <taxon>Pectinida</taxon>
        <taxon>Pectinoidea</taxon>
        <taxon>Pectinidae</taxon>
        <taxon>Mizuhopecten</taxon>
    </lineage>
</organism>
<dbReference type="CDD" id="cd17352">
    <property type="entry name" value="MFS_MCT_SLC16"/>
    <property type="match status" value="1"/>
</dbReference>
<dbReference type="GO" id="GO:0016020">
    <property type="term" value="C:membrane"/>
    <property type="evidence" value="ECO:0007669"/>
    <property type="project" value="UniProtKB-SubCell"/>
</dbReference>
<dbReference type="InterPro" id="IPR050327">
    <property type="entry name" value="Proton-linked_MCT"/>
</dbReference>
<dbReference type="SUPFAM" id="SSF103473">
    <property type="entry name" value="MFS general substrate transporter"/>
    <property type="match status" value="1"/>
</dbReference>
<dbReference type="GO" id="GO:0008028">
    <property type="term" value="F:monocarboxylic acid transmembrane transporter activity"/>
    <property type="evidence" value="ECO:0007669"/>
    <property type="project" value="TreeGrafter"/>
</dbReference>